<dbReference type="AlphaFoldDB" id="M4V756"/>
<dbReference type="SMART" id="SM00889">
    <property type="entry name" value="EFG_IV"/>
    <property type="match status" value="1"/>
</dbReference>
<dbReference type="InterPro" id="IPR009000">
    <property type="entry name" value="Transl_B-barrel_sf"/>
</dbReference>
<comment type="function">
    <text evidence="6 7">Catalyzes the GTP-dependent ribosomal translocation step during translation elongation. During this step, the ribosome changes from the pre-translocational (PRE) to the post-translocational (POST) state as the newly formed A-site-bound peptidyl-tRNA and P-site-bound deacylated tRNA move to the P and E sites, respectively. Catalyzes the coordinated movement of the two tRNA molecules, the mRNA and conformational changes in the ribosome.</text>
</comment>
<feature type="binding site" evidence="7">
    <location>
        <begin position="138"/>
        <end position="141"/>
    </location>
    <ligand>
        <name>GTP</name>
        <dbReference type="ChEBI" id="CHEBI:37565"/>
    </ligand>
</feature>
<dbReference type="FunFam" id="3.40.50.300:FF:000029">
    <property type="entry name" value="Elongation factor G"/>
    <property type="match status" value="1"/>
</dbReference>
<organism evidence="10 11">
    <name type="scientific">Pseudobdellovibrio exovorus JSS</name>
    <dbReference type="NCBI Taxonomy" id="1184267"/>
    <lineage>
        <taxon>Bacteria</taxon>
        <taxon>Pseudomonadati</taxon>
        <taxon>Bdellovibrionota</taxon>
        <taxon>Bdellovibrionia</taxon>
        <taxon>Bdellovibrionales</taxon>
        <taxon>Pseudobdellovibrionaceae</taxon>
        <taxon>Pseudobdellovibrio</taxon>
    </lineage>
</organism>
<dbReference type="eggNOG" id="COG0480">
    <property type="taxonomic scope" value="Bacteria"/>
</dbReference>
<dbReference type="SUPFAM" id="SSF54211">
    <property type="entry name" value="Ribosomal protein S5 domain 2-like"/>
    <property type="match status" value="1"/>
</dbReference>
<dbReference type="FunFam" id="3.30.70.870:FF:000001">
    <property type="entry name" value="Elongation factor G"/>
    <property type="match status" value="1"/>
</dbReference>
<dbReference type="Pfam" id="PF03144">
    <property type="entry name" value="GTP_EFTU_D2"/>
    <property type="match status" value="1"/>
</dbReference>
<dbReference type="Gene3D" id="2.40.30.10">
    <property type="entry name" value="Translation factors"/>
    <property type="match status" value="1"/>
</dbReference>
<accession>M4V756</accession>
<dbReference type="InterPro" id="IPR020568">
    <property type="entry name" value="Ribosomal_Su5_D2-typ_SF"/>
</dbReference>
<dbReference type="OrthoDB" id="5287257at2"/>
<evidence type="ECO:0000256" key="1">
    <source>
        <dbReference type="ARBA" id="ARBA00005870"/>
    </source>
</evidence>
<dbReference type="PANTHER" id="PTHR43636:SF2">
    <property type="entry name" value="ELONGATION FACTOR G, MITOCHONDRIAL"/>
    <property type="match status" value="1"/>
</dbReference>
<dbReference type="PRINTS" id="PR00315">
    <property type="entry name" value="ELONGATNFCT"/>
</dbReference>
<gene>
    <name evidence="7" type="primary">fusA</name>
    <name evidence="10" type="ORF">A11Q_805</name>
</gene>
<keyword evidence="7" id="KW-0963">Cytoplasm</keyword>
<dbReference type="SUPFAM" id="SSF54980">
    <property type="entry name" value="EF-G C-terminal domain-like"/>
    <property type="match status" value="2"/>
</dbReference>
<evidence type="ECO:0000259" key="9">
    <source>
        <dbReference type="PROSITE" id="PS51722"/>
    </source>
</evidence>
<proteinExistence type="inferred from homology"/>
<feature type="domain" description="Tr-type G" evidence="9">
    <location>
        <begin position="8"/>
        <end position="285"/>
    </location>
</feature>
<dbReference type="RefSeq" id="WP_015469513.1">
    <property type="nucleotide sequence ID" value="NC_020813.1"/>
</dbReference>
<evidence type="ECO:0000256" key="2">
    <source>
        <dbReference type="ARBA" id="ARBA00022741"/>
    </source>
</evidence>
<dbReference type="InterPro" id="IPR000795">
    <property type="entry name" value="T_Tr_GTP-bd_dom"/>
</dbReference>
<dbReference type="InterPro" id="IPR005225">
    <property type="entry name" value="Small_GTP-bd"/>
</dbReference>
<evidence type="ECO:0000256" key="7">
    <source>
        <dbReference type="HAMAP-Rule" id="MF_00054"/>
    </source>
</evidence>
<dbReference type="InterPro" id="IPR009022">
    <property type="entry name" value="EFG_III"/>
</dbReference>
<dbReference type="InterPro" id="IPR000640">
    <property type="entry name" value="EFG_V-like"/>
</dbReference>
<dbReference type="CDD" id="cd01886">
    <property type="entry name" value="EF-G"/>
    <property type="match status" value="1"/>
</dbReference>
<dbReference type="FunFam" id="3.30.230.10:FF:000003">
    <property type="entry name" value="Elongation factor G"/>
    <property type="match status" value="1"/>
</dbReference>
<dbReference type="InterPro" id="IPR014721">
    <property type="entry name" value="Ribsml_uS5_D2-typ_fold_subgr"/>
</dbReference>
<dbReference type="SMART" id="SM00838">
    <property type="entry name" value="EFG_C"/>
    <property type="match status" value="1"/>
</dbReference>
<reference evidence="10 11" key="1">
    <citation type="journal article" date="2013" name="ISME J.">
        <title>By their genes ye shall know them: genomic signatures of predatory bacteria.</title>
        <authorList>
            <person name="Pasternak Z."/>
            <person name="Pietrokovski S."/>
            <person name="Rotem O."/>
            <person name="Gophna U."/>
            <person name="Lurie-Weinberger M.N."/>
            <person name="Jurkevitch E."/>
        </authorList>
    </citation>
    <scope>NUCLEOTIDE SEQUENCE [LARGE SCALE GENOMIC DNA]</scope>
    <source>
        <strain evidence="10 11">JSS</strain>
    </source>
</reference>
<dbReference type="Pfam" id="PF14492">
    <property type="entry name" value="EFG_III"/>
    <property type="match status" value="1"/>
</dbReference>
<evidence type="ECO:0000313" key="11">
    <source>
        <dbReference type="Proteomes" id="UP000012040"/>
    </source>
</evidence>
<comment type="similarity">
    <text evidence="1 7">Belongs to the TRAFAC class translation factor GTPase superfamily. Classic translation factor GTPase family. EF-G/EF-2 subfamily.</text>
</comment>
<name>M4V756_9BACT</name>
<evidence type="ECO:0000256" key="8">
    <source>
        <dbReference type="NCBIfam" id="TIGR00484"/>
    </source>
</evidence>
<dbReference type="Gene3D" id="3.30.70.240">
    <property type="match status" value="1"/>
</dbReference>
<dbReference type="CDD" id="cd01434">
    <property type="entry name" value="EFG_mtEFG1_IV"/>
    <property type="match status" value="1"/>
</dbReference>
<dbReference type="InterPro" id="IPR035647">
    <property type="entry name" value="EFG_III/V"/>
</dbReference>
<feature type="binding site" evidence="7">
    <location>
        <begin position="84"/>
        <end position="88"/>
    </location>
    <ligand>
        <name>GTP</name>
        <dbReference type="ChEBI" id="CHEBI:37565"/>
    </ligand>
</feature>
<comment type="subcellular location">
    <subcellularLocation>
        <location evidence="7">Cytoplasm</location>
    </subcellularLocation>
</comment>
<dbReference type="InterPro" id="IPR047872">
    <property type="entry name" value="EFG_IV"/>
</dbReference>
<dbReference type="Gene3D" id="3.30.230.10">
    <property type="match status" value="1"/>
</dbReference>
<dbReference type="Proteomes" id="UP000012040">
    <property type="component" value="Chromosome"/>
</dbReference>
<dbReference type="Pfam" id="PF00679">
    <property type="entry name" value="EFG_C"/>
    <property type="match status" value="1"/>
</dbReference>
<dbReference type="CDD" id="cd16262">
    <property type="entry name" value="EFG_III"/>
    <property type="match status" value="1"/>
</dbReference>
<keyword evidence="5 7" id="KW-0342">GTP-binding</keyword>
<dbReference type="EMBL" id="CP003537">
    <property type="protein sequence ID" value="AGH95023.1"/>
    <property type="molecule type" value="Genomic_DNA"/>
</dbReference>
<evidence type="ECO:0000313" key="10">
    <source>
        <dbReference type="EMBL" id="AGH95023.1"/>
    </source>
</evidence>
<dbReference type="SUPFAM" id="SSF52540">
    <property type="entry name" value="P-loop containing nucleoside triphosphate hydrolases"/>
    <property type="match status" value="1"/>
</dbReference>
<dbReference type="PANTHER" id="PTHR43636">
    <property type="entry name" value="ELONGATION FACTOR G, MITOCHONDRIAL"/>
    <property type="match status" value="1"/>
</dbReference>
<dbReference type="STRING" id="1184267.A11Q_805"/>
<dbReference type="PROSITE" id="PS51722">
    <property type="entry name" value="G_TR_2"/>
    <property type="match status" value="1"/>
</dbReference>
<dbReference type="Pfam" id="PF00009">
    <property type="entry name" value="GTP_EFTU"/>
    <property type="match status" value="1"/>
</dbReference>
<dbReference type="GO" id="GO:0003924">
    <property type="term" value="F:GTPase activity"/>
    <property type="evidence" value="ECO:0007669"/>
    <property type="project" value="InterPro"/>
</dbReference>
<evidence type="ECO:0000256" key="3">
    <source>
        <dbReference type="ARBA" id="ARBA00022768"/>
    </source>
</evidence>
<dbReference type="PROSITE" id="PS00301">
    <property type="entry name" value="G_TR_1"/>
    <property type="match status" value="1"/>
</dbReference>
<dbReference type="GO" id="GO:0003746">
    <property type="term" value="F:translation elongation factor activity"/>
    <property type="evidence" value="ECO:0007669"/>
    <property type="project" value="UniProtKB-UniRule"/>
</dbReference>
<dbReference type="GO" id="GO:0005737">
    <property type="term" value="C:cytoplasm"/>
    <property type="evidence" value="ECO:0007669"/>
    <property type="project" value="UniProtKB-SubCell"/>
</dbReference>
<evidence type="ECO:0000256" key="6">
    <source>
        <dbReference type="ARBA" id="ARBA00024731"/>
    </source>
</evidence>
<dbReference type="InterPro" id="IPR005517">
    <property type="entry name" value="Transl_elong_EFG/EF2_IV"/>
</dbReference>
<dbReference type="FunFam" id="2.40.30.10:FF:000022">
    <property type="entry name" value="Elongation factor G, mitochondrial"/>
    <property type="match status" value="1"/>
</dbReference>
<dbReference type="Pfam" id="PF03764">
    <property type="entry name" value="EFG_IV"/>
    <property type="match status" value="1"/>
</dbReference>
<keyword evidence="11" id="KW-1185">Reference proteome</keyword>
<dbReference type="Gene3D" id="3.40.50.300">
    <property type="entry name" value="P-loop containing nucleotide triphosphate hydrolases"/>
    <property type="match status" value="1"/>
</dbReference>
<dbReference type="SUPFAM" id="SSF50447">
    <property type="entry name" value="Translation proteins"/>
    <property type="match status" value="1"/>
</dbReference>
<dbReference type="KEGG" id="bex:A11Q_805"/>
<dbReference type="InterPro" id="IPR004161">
    <property type="entry name" value="EFTu-like_2"/>
</dbReference>
<dbReference type="PATRIC" id="fig|1184267.3.peg.814"/>
<dbReference type="InterPro" id="IPR031157">
    <property type="entry name" value="G_TR_CS"/>
</dbReference>
<dbReference type="InterPro" id="IPR041095">
    <property type="entry name" value="EFG_II"/>
</dbReference>
<dbReference type="HOGENOM" id="CLU_002794_4_0_7"/>
<keyword evidence="4 7" id="KW-0648">Protein biosynthesis</keyword>
<evidence type="ECO:0000256" key="5">
    <source>
        <dbReference type="ARBA" id="ARBA00023134"/>
    </source>
</evidence>
<dbReference type="NCBIfam" id="TIGR00231">
    <property type="entry name" value="small_GTP"/>
    <property type="match status" value="1"/>
</dbReference>
<keyword evidence="2 7" id="KW-0547">Nucleotide-binding</keyword>
<dbReference type="InterPro" id="IPR004540">
    <property type="entry name" value="Transl_elong_EFG/EF2"/>
</dbReference>
<dbReference type="NCBIfam" id="TIGR00484">
    <property type="entry name" value="EF-G"/>
    <property type="match status" value="1"/>
</dbReference>
<dbReference type="CDD" id="cd04091">
    <property type="entry name" value="mtEFG1_II_like"/>
    <property type="match status" value="1"/>
</dbReference>
<keyword evidence="3 7" id="KW-0251">Elongation factor</keyword>
<dbReference type="GO" id="GO:0005525">
    <property type="term" value="F:GTP binding"/>
    <property type="evidence" value="ECO:0007669"/>
    <property type="project" value="UniProtKB-UniRule"/>
</dbReference>
<evidence type="ECO:0000256" key="4">
    <source>
        <dbReference type="ARBA" id="ARBA00022917"/>
    </source>
</evidence>
<dbReference type="NCBIfam" id="NF009381">
    <property type="entry name" value="PRK12740.1-5"/>
    <property type="match status" value="1"/>
</dbReference>
<dbReference type="InterPro" id="IPR027417">
    <property type="entry name" value="P-loop_NTPase"/>
</dbReference>
<sequence length="702" mass="78126">MSKKWDIAKVRNIGISAHIDSGKTTLSERILFYGGRIHAIHDVKGKDGVGATMDSMDLEREKGITIQSAATQVHWKDYTINLIDTPGHVDFTVEVERSLRVLDGAILVLCGVAGVQSQSITVDRQMKRYNVPRLAFVNKLDRQGANPFRVKDALVEKLRLNAFMANIPIGLEDKHIGIVDLMTMKAYKNEGDDGEIITEIPVPAELVEQAKEYRQIMIGKLADVDDSIAEKFLMEEEPTLEEMRAAMRKGVIGLKLVPVFCGSAFKNKNVQHLLDAVTYYLPNPSEKVEYALDLTKNEEKFPLTSKNDDPLVALAFKLQETPFGQLTYMRVYQGTLKKGDFIINQTNKKSVKIPRVVRMHAEKMEDTDVAYAGDIIAMFGIDCASGDTFCDDRIQASMQSMHVPDSVISLAIAPKSKDGANNFSKALQKFRKEDPTFRVHRDEESNETIISGMGELHLEIYVERMKREFQCEVTVGAPQVAYRETITEEAAYDYTHKKQTGGSGQFAKVVGAIRPLPPQEDGKTYLFNNKVVGGRIPKEFIPAVDEGFSEQCAKGPLIGFPIVGVEVDLVDGAYHDVDSSYMAFKIASMAAMREVYQKAKPAVLEPIMKLETTVPEEYQGPATGQVNQRRGVITGTTTIEGNVTIEAEVPLTEMFGYSTDLRSITKGKGEFTMEFAKYAQAPRNIQDALAKKYAEKRAAENK</sequence>
<protein>
    <recommendedName>
        <fullName evidence="7 8">Elongation factor G</fullName>
        <shortName evidence="7">EF-G</shortName>
    </recommendedName>
</protein>
<dbReference type="HAMAP" id="MF_00054_B">
    <property type="entry name" value="EF_G_EF_2_B"/>
    <property type="match status" value="1"/>
</dbReference>
<feature type="binding site" evidence="7">
    <location>
        <begin position="17"/>
        <end position="24"/>
    </location>
    <ligand>
        <name>GTP</name>
        <dbReference type="ChEBI" id="CHEBI:37565"/>
    </ligand>
</feature>
<dbReference type="Gene3D" id="3.30.70.870">
    <property type="entry name" value="Elongation Factor G (Translational Gtpase), domain 3"/>
    <property type="match status" value="1"/>
</dbReference>
<dbReference type="FunFam" id="3.30.70.240:FF:000001">
    <property type="entry name" value="Elongation factor G"/>
    <property type="match status" value="1"/>
</dbReference>